<dbReference type="Proteomes" id="UP000265520">
    <property type="component" value="Unassembled WGS sequence"/>
</dbReference>
<feature type="non-terminal residue" evidence="2">
    <location>
        <position position="70"/>
    </location>
</feature>
<evidence type="ECO:0000313" key="3">
    <source>
        <dbReference type="Proteomes" id="UP000265520"/>
    </source>
</evidence>
<organism evidence="2 3">
    <name type="scientific">Trifolium medium</name>
    <dbReference type="NCBI Taxonomy" id="97028"/>
    <lineage>
        <taxon>Eukaryota</taxon>
        <taxon>Viridiplantae</taxon>
        <taxon>Streptophyta</taxon>
        <taxon>Embryophyta</taxon>
        <taxon>Tracheophyta</taxon>
        <taxon>Spermatophyta</taxon>
        <taxon>Magnoliopsida</taxon>
        <taxon>eudicotyledons</taxon>
        <taxon>Gunneridae</taxon>
        <taxon>Pentapetalae</taxon>
        <taxon>rosids</taxon>
        <taxon>fabids</taxon>
        <taxon>Fabales</taxon>
        <taxon>Fabaceae</taxon>
        <taxon>Papilionoideae</taxon>
        <taxon>50 kb inversion clade</taxon>
        <taxon>NPAAA clade</taxon>
        <taxon>Hologalegina</taxon>
        <taxon>IRL clade</taxon>
        <taxon>Trifolieae</taxon>
        <taxon>Trifolium</taxon>
    </lineage>
</organism>
<name>A0A392TX83_9FABA</name>
<evidence type="ECO:0000256" key="1">
    <source>
        <dbReference type="SAM" id="MobiDB-lite"/>
    </source>
</evidence>
<evidence type="ECO:0000313" key="2">
    <source>
        <dbReference type="EMBL" id="MCI65712.1"/>
    </source>
</evidence>
<dbReference type="EMBL" id="LXQA010680816">
    <property type="protein sequence ID" value="MCI65712.1"/>
    <property type="molecule type" value="Genomic_DNA"/>
</dbReference>
<sequence length="70" mass="7402">MTLASCQEAIFCFNVASRRDAPVRISSTRSSSSRRASSFISSSSGCSVQRDGYPISTGMTASVPYASRNG</sequence>
<reference evidence="2 3" key="1">
    <citation type="journal article" date="2018" name="Front. Plant Sci.">
        <title>Red Clover (Trifolium pratense) and Zigzag Clover (T. medium) - A Picture of Genomic Similarities and Differences.</title>
        <authorList>
            <person name="Dluhosova J."/>
            <person name="Istvanek J."/>
            <person name="Nedelnik J."/>
            <person name="Repkova J."/>
        </authorList>
    </citation>
    <scope>NUCLEOTIDE SEQUENCE [LARGE SCALE GENOMIC DNA]</scope>
    <source>
        <strain evidence="3">cv. 10/8</strain>
        <tissue evidence="2">Leaf</tissue>
    </source>
</reference>
<dbReference type="AlphaFoldDB" id="A0A392TX83"/>
<protein>
    <submittedName>
        <fullName evidence="2">Uncharacterized protein</fullName>
    </submittedName>
</protein>
<feature type="region of interest" description="Disordered" evidence="1">
    <location>
        <begin position="23"/>
        <end position="70"/>
    </location>
</feature>
<comment type="caution">
    <text evidence="2">The sequence shown here is derived from an EMBL/GenBank/DDBJ whole genome shotgun (WGS) entry which is preliminary data.</text>
</comment>
<proteinExistence type="predicted"/>
<keyword evidence="3" id="KW-1185">Reference proteome</keyword>
<accession>A0A392TX83</accession>
<feature type="compositionally biased region" description="Low complexity" evidence="1">
    <location>
        <begin position="24"/>
        <end position="44"/>
    </location>
</feature>